<keyword evidence="1" id="KW-0472">Membrane</keyword>
<keyword evidence="1" id="KW-1133">Transmembrane helix</keyword>
<evidence type="ECO:0000313" key="3">
    <source>
        <dbReference type="Proteomes" id="UP000830671"/>
    </source>
</evidence>
<dbReference type="KEGG" id="clup:CLUP02_01866"/>
<evidence type="ECO:0000256" key="1">
    <source>
        <dbReference type="SAM" id="Phobius"/>
    </source>
</evidence>
<dbReference type="GeneID" id="73335912"/>
<dbReference type="AlphaFoldDB" id="A0A9Q8SDT0"/>
<dbReference type="RefSeq" id="XP_049136859.1">
    <property type="nucleotide sequence ID" value="XM_049280902.1"/>
</dbReference>
<keyword evidence="3" id="KW-1185">Reference proteome</keyword>
<gene>
    <name evidence="2" type="ORF">CLUP02_01866</name>
</gene>
<proteinExistence type="predicted"/>
<accession>A0A9Q8SDT0</accession>
<feature type="transmembrane region" description="Helical" evidence="1">
    <location>
        <begin position="44"/>
        <end position="66"/>
    </location>
</feature>
<feature type="non-terminal residue" evidence="2">
    <location>
        <position position="1"/>
    </location>
</feature>
<reference evidence="2" key="1">
    <citation type="journal article" date="2021" name="Mol. Plant Microbe Interact.">
        <title>Complete Genome Sequence of the Plant-Pathogenic Fungus Colletotrichum lupini.</title>
        <authorList>
            <person name="Baroncelli R."/>
            <person name="Pensec F."/>
            <person name="Da Lio D."/>
            <person name="Boufleur T."/>
            <person name="Vicente I."/>
            <person name="Sarrocco S."/>
            <person name="Picot A."/>
            <person name="Baraldi E."/>
            <person name="Sukno S."/>
            <person name="Thon M."/>
            <person name="Le Floch G."/>
        </authorList>
    </citation>
    <scope>NUCLEOTIDE SEQUENCE</scope>
    <source>
        <strain evidence="2">IMI 504893</strain>
    </source>
</reference>
<feature type="transmembrane region" description="Helical" evidence="1">
    <location>
        <begin position="13"/>
        <end position="32"/>
    </location>
</feature>
<dbReference type="EMBL" id="CP019471">
    <property type="protein sequence ID" value="UQC75213.1"/>
    <property type="molecule type" value="Genomic_DNA"/>
</dbReference>
<keyword evidence="1" id="KW-0812">Transmembrane</keyword>
<name>A0A9Q8SDT0_9PEZI</name>
<dbReference type="Proteomes" id="UP000830671">
    <property type="component" value="Chromosome 1"/>
</dbReference>
<sequence>ILRKLEDDSLAPVSTYTGTYTISTLFIITNDAKLRFKIINTYIYSLRGIYGLYINISGLVLLISFLI</sequence>
<organism evidence="2 3">
    <name type="scientific">Colletotrichum lupini</name>
    <dbReference type="NCBI Taxonomy" id="145971"/>
    <lineage>
        <taxon>Eukaryota</taxon>
        <taxon>Fungi</taxon>
        <taxon>Dikarya</taxon>
        <taxon>Ascomycota</taxon>
        <taxon>Pezizomycotina</taxon>
        <taxon>Sordariomycetes</taxon>
        <taxon>Hypocreomycetidae</taxon>
        <taxon>Glomerellales</taxon>
        <taxon>Glomerellaceae</taxon>
        <taxon>Colletotrichum</taxon>
        <taxon>Colletotrichum acutatum species complex</taxon>
    </lineage>
</organism>
<evidence type="ECO:0000313" key="2">
    <source>
        <dbReference type="EMBL" id="UQC75213.1"/>
    </source>
</evidence>
<protein>
    <submittedName>
        <fullName evidence="2">Uncharacterized protein</fullName>
    </submittedName>
</protein>